<comment type="caution">
    <text evidence="1">The sequence shown here is derived from an EMBL/GenBank/DDBJ whole genome shotgun (WGS) entry which is preliminary data.</text>
</comment>
<protein>
    <submittedName>
        <fullName evidence="1">Homeobox-DDT domain protein RLT2 isoform X1</fullName>
    </submittedName>
</protein>
<gene>
    <name evidence="1" type="ORF">M6B38_190145</name>
</gene>
<evidence type="ECO:0000313" key="2">
    <source>
        <dbReference type="Proteomes" id="UP001140949"/>
    </source>
</evidence>
<keyword evidence="1" id="KW-0371">Homeobox</keyword>
<name>A0AAX6EG69_IRIPA</name>
<organism evidence="1 2">
    <name type="scientific">Iris pallida</name>
    <name type="common">Sweet iris</name>
    <dbReference type="NCBI Taxonomy" id="29817"/>
    <lineage>
        <taxon>Eukaryota</taxon>
        <taxon>Viridiplantae</taxon>
        <taxon>Streptophyta</taxon>
        <taxon>Embryophyta</taxon>
        <taxon>Tracheophyta</taxon>
        <taxon>Spermatophyta</taxon>
        <taxon>Magnoliopsida</taxon>
        <taxon>Liliopsida</taxon>
        <taxon>Asparagales</taxon>
        <taxon>Iridaceae</taxon>
        <taxon>Iridoideae</taxon>
        <taxon>Irideae</taxon>
        <taxon>Iris</taxon>
    </lineage>
</organism>
<dbReference type="Proteomes" id="UP001140949">
    <property type="component" value="Unassembled WGS sequence"/>
</dbReference>
<evidence type="ECO:0000313" key="1">
    <source>
        <dbReference type="EMBL" id="KAJ6802981.1"/>
    </source>
</evidence>
<keyword evidence="1" id="KW-0238">DNA-binding</keyword>
<proteinExistence type="predicted"/>
<accession>A0AAX6EG69</accession>
<reference evidence="1" key="1">
    <citation type="journal article" date="2023" name="GigaByte">
        <title>Genome assembly of the bearded iris, Iris pallida Lam.</title>
        <authorList>
            <person name="Bruccoleri R.E."/>
            <person name="Oakeley E.J."/>
            <person name="Faust A.M.E."/>
            <person name="Altorfer M."/>
            <person name="Dessus-Babus S."/>
            <person name="Burckhardt D."/>
            <person name="Oertli M."/>
            <person name="Naumann U."/>
            <person name="Petersen F."/>
            <person name="Wong J."/>
        </authorList>
    </citation>
    <scope>NUCLEOTIDE SEQUENCE</scope>
    <source>
        <strain evidence="1">GSM-AAB239-AS_SAM_17_03QT</strain>
    </source>
</reference>
<dbReference type="EMBL" id="JANAVB010036720">
    <property type="protein sequence ID" value="KAJ6802981.1"/>
    <property type="molecule type" value="Genomic_DNA"/>
</dbReference>
<reference evidence="1" key="2">
    <citation type="submission" date="2023-04" db="EMBL/GenBank/DDBJ databases">
        <authorList>
            <person name="Bruccoleri R.E."/>
            <person name="Oakeley E.J."/>
            <person name="Faust A.-M."/>
            <person name="Dessus-Babus S."/>
            <person name="Altorfer M."/>
            <person name="Burckhardt D."/>
            <person name="Oertli M."/>
            <person name="Naumann U."/>
            <person name="Petersen F."/>
            <person name="Wong J."/>
        </authorList>
    </citation>
    <scope>NUCLEOTIDE SEQUENCE</scope>
    <source>
        <strain evidence="1">GSM-AAB239-AS_SAM_17_03QT</strain>
        <tissue evidence="1">Leaf</tissue>
    </source>
</reference>
<sequence>MVGFFLSQGNDGEDVISTSRYGAAAELQLLEKVILIDAGHATA</sequence>
<dbReference type="GO" id="GO:0003677">
    <property type="term" value="F:DNA binding"/>
    <property type="evidence" value="ECO:0007669"/>
    <property type="project" value="UniProtKB-KW"/>
</dbReference>
<dbReference type="AlphaFoldDB" id="A0AAX6EG69"/>
<keyword evidence="2" id="KW-1185">Reference proteome</keyword>